<evidence type="ECO:0000313" key="1">
    <source>
        <dbReference type="EMBL" id="MCQ4333049.1"/>
    </source>
</evidence>
<dbReference type="EMBL" id="JAHLKM010000005">
    <property type="protein sequence ID" value="MCQ4333049.1"/>
    <property type="molecule type" value="Genomic_DNA"/>
</dbReference>
<protein>
    <submittedName>
        <fullName evidence="1">DUF309 domain-containing protein</fullName>
    </submittedName>
</protein>
<accession>A0A9R1CQ90</accession>
<dbReference type="AlphaFoldDB" id="A0A9R1CQ90"/>
<dbReference type="SUPFAM" id="SSF140663">
    <property type="entry name" value="TTHA0068-like"/>
    <property type="match status" value="1"/>
</dbReference>
<dbReference type="InterPro" id="IPR005500">
    <property type="entry name" value="DUF309"/>
</dbReference>
<dbReference type="RefSeq" id="WP_256029069.1">
    <property type="nucleotide sequence ID" value="NZ_JAHLKM010000005.1"/>
</dbReference>
<dbReference type="InterPro" id="IPR023203">
    <property type="entry name" value="TTHA0068_sf"/>
</dbReference>
<proteinExistence type="predicted"/>
<keyword evidence="2" id="KW-1185">Reference proteome</keyword>
<organism evidence="1 2">
    <name type="scientific">Natronomonas aquatica</name>
    <dbReference type="NCBI Taxonomy" id="2841590"/>
    <lineage>
        <taxon>Archaea</taxon>
        <taxon>Methanobacteriati</taxon>
        <taxon>Methanobacteriota</taxon>
        <taxon>Stenosarchaea group</taxon>
        <taxon>Halobacteria</taxon>
        <taxon>Halobacteriales</taxon>
        <taxon>Natronomonadaceae</taxon>
        <taxon>Natronomonas</taxon>
    </lineage>
</organism>
<name>A0A9R1CQ90_9EURY</name>
<reference evidence="1" key="1">
    <citation type="journal article" date="2023" name="Front. Microbiol.">
        <title>Genomic-based phylogenetic and metabolic analyses of the genus Natronomonas, and description of Natronomonas aquatica sp. nov.</title>
        <authorList>
            <person name="Garcia-Roldan A."/>
            <person name="Duran-Viseras A."/>
            <person name="de la Haba R.R."/>
            <person name="Corral P."/>
            <person name="Sanchez-Porro C."/>
            <person name="Ventosa A."/>
        </authorList>
    </citation>
    <scope>NUCLEOTIDE SEQUENCE</scope>
    <source>
        <strain evidence="1">F2-12</strain>
    </source>
</reference>
<comment type="caution">
    <text evidence="1">The sequence shown here is derived from an EMBL/GenBank/DDBJ whole genome shotgun (WGS) entry which is preliminary data.</text>
</comment>
<dbReference type="Gene3D" id="1.10.3450.10">
    <property type="entry name" value="TTHA0068-like"/>
    <property type="match status" value="1"/>
</dbReference>
<dbReference type="Proteomes" id="UP001139494">
    <property type="component" value="Unassembled WGS sequence"/>
</dbReference>
<evidence type="ECO:0000313" key="2">
    <source>
        <dbReference type="Proteomes" id="UP001139494"/>
    </source>
</evidence>
<dbReference type="Pfam" id="PF03745">
    <property type="entry name" value="DUF309"/>
    <property type="match status" value="1"/>
</dbReference>
<gene>
    <name evidence="1" type="ORF">KM295_05955</name>
</gene>
<sequence length="194" mass="21070">MERIRAGIALYNAGHYLAAHEPLEERWLEDPAGEREDCLQGLIQATAAVYKSKAGNRSGAAGLAESAVGYLNSCGEVDTGALSAWLDRLAADPDLGTHEEPPELRIDGEVVTVGDLRFPAAGTAARALAETRDDETVLAAVEYANADLEADNGTSPLVTLTLDYLRRDDPIVRQRLNEHVERRRMRDADVEGLF</sequence>